<keyword evidence="1" id="KW-0533">Nickel</keyword>
<organism evidence="2">
    <name type="scientific">Ignisphaera aggregans</name>
    <dbReference type="NCBI Taxonomy" id="334771"/>
    <lineage>
        <taxon>Archaea</taxon>
        <taxon>Thermoproteota</taxon>
        <taxon>Thermoprotei</taxon>
        <taxon>Desulfurococcales</taxon>
        <taxon>Desulfurococcaceae</taxon>
        <taxon>Ignisphaera</taxon>
    </lineage>
</organism>
<dbReference type="Pfam" id="PF01969">
    <property type="entry name" value="Ni_insertion"/>
    <property type="match status" value="1"/>
</dbReference>
<comment type="caution">
    <text evidence="2">The sequence shown here is derived from an EMBL/GenBank/DDBJ whole genome shotgun (WGS) entry which is preliminary data.</text>
</comment>
<evidence type="ECO:0000256" key="1">
    <source>
        <dbReference type="ARBA" id="ARBA00022596"/>
    </source>
</evidence>
<dbReference type="Gene3D" id="3.30.70.1380">
    <property type="entry name" value="Transcriptional regulatory protein pf0864 domain like"/>
    <property type="match status" value="1"/>
</dbReference>
<evidence type="ECO:0000313" key="2">
    <source>
        <dbReference type="EMBL" id="HGV66624.1"/>
    </source>
</evidence>
<protein>
    <submittedName>
        <fullName evidence="2">DUF111 family protein</fullName>
    </submittedName>
</protein>
<dbReference type="InterPro" id="IPR002822">
    <property type="entry name" value="Ni_insertion"/>
</dbReference>
<dbReference type="PANTHER" id="PTHR36566">
    <property type="entry name" value="NICKEL INSERTION PROTEIN-RELATED"/>
    <property type="match status" value="1"/>
</dbReference>
<reference evidence="2" key="1">
    <citation type="journal article" date="2020" name="mSystems">
        <title>Genome- and Community-Level Interaction Insights into Carbon Utilization and Element Cycling Functions of Hydrothermarchaeota in Hydrothermal Sediment.</title>
        <authorList>
            <person name="Zhou Z."/>
            <person name="Liu Y."/>
            <person name="Xu W."/>
            <person name="Pan J."/>
            <person name="Luo Z.H."/>
            <person name="Li M."/>
        </authorList>
    </citation>
    <scope>NUCLEOTIDE SEQUENCE [LARGE SCALE GENOMIC DNA]</scope>
    <source>
        <strain evidence="2">SpSt-721</strain>
    </source>
</reference>
<accession>A0A7J3QER7</accession>
<dbReference type="AlphaFoldDB" id="A0A7J3QER7"/>
<sequence>MQLGARDVSIVPIYMKKNRPGYTIRVITDIEKSGELIKTLMEELGTLGVRYTTYNRIVVPNREIVPIEVDINGHRKEVLVKISRDFKGNVVNIKPEYESVKRIAQDLKIPLRKVLNVIQKTLSSLK</sequence>
<dbReference type="EMBL" id="DTET01000113">
    <property type="protein sequence ID" value="HGV66624.1"/>
    <property type="molecule type" value="Genomic_DNA"/>
</dbReference>
<gene>
    <name evidence="2" type="ORF">ENV02_02255</name>
</gene>
<name>A0A7J3QER7_9CREN</name>
<dbReference type="Gene3D" id="3.10.20.300">
    <property type="entry name" value="mk0293 like domain"/>
    <property type="match status" value="1"/>
</dbReference>
<proteinExistence type="predicted"/>
<dbReference type="PANTHER" id="PTHR36566:SF1">
    <property type="entry name" value="PYRIDINIUM-3,5-BISTHIOCARBOXYLIC ACID MONONUCLEOTIDE NICKEL INSERTION PROTEIN"/>
    <property type="match status" value="1"/>
</dbReference>